<sequence length="95" mass="10574">MLSRKARARGPLLLHDRNNADDGEGGNIPSSIGNLERLEFLHLNSNSPHGDIPSSLQNCRIAEDEVDEEEFEMLLLHIAIALGFWIGLWSVLTIL</sequence>
<dbReference type="InterPro" id="IPR032675">
    <property type="entry name" value="LRR_dom_sf"/>
</dbReference>
<reference evidence="3 4" key="1">
    <citation type="submission" date="2023-10" db="EMBL/GenBank/DDBJ databases">
        <title>Chromosome-scale genome assembly provides insights into flower coloration mechanisms of Canna indica.</title>
        <authorList>
            <person name="Li C."/>
        </authorList>
    </citation>
    <scope>NUCLEOTIDE SEQUENCE [LARGE SCALE GENOMIC DNA]</scope>
    <source>
        <tissue evidence="3">Flower</tissue>
    </source>
</reference>
<name>A0AAQ3K6Z5_9LILI</name>
<organism evidence="3 4">
    <name type="scientific">Canna indica</name>
    <name type="common">Indian-shot</name>
    <dbReference type="NCBI Taxonomy" id="4628"/>
    <lineage>
        <taxon>Eukaryota</taxon>
        <taxon>Viridiplantae</taxon>
        <taxon>Streptophyta</taxon>
        <taxon>Embryophyta</taxon>
        <taxon>Tracheophyta</taxon>
        <taxon>Spermatophyta</taxon>
        <taxon>Magnoliopsida</taxon>
        <taxon>Liliopsida</taxon>
        <taxon>Zingiberales</taxon>
        <taxon>Cannaceae</taxon>
        <taxon>Canna</taxon>
    </lineage>
</organism>
<evidence type="ECO:0000256" key="1">
    <source>
        <dbReference type="SAM" id="MobiDB-lite"/>
    </source>
</evidence>
<keyword evidence="4" id="KW-1185">Reference proteome</keyword>
<dbReference type="Gene3D" id="3.80.10.10">
    <property type="entry name" value="Ribonuclease Inhibitor"/>
    <property type="match status" value="1"/>
</dbReference>
<accession>A0AAQ3K6Z5</accession>
<proteinExistence type="predicted"/>
<dbReference type="Proteomes" id="UP001327560">
    <property type="component" value="Chromosome 3"/>
</dbReference>
<dbReference type="EMBL" id="CP136892">
    <property type="protein sequence ID" value="WOL02904.1"/>
    <property type="molecule type" value="Genomic_DNA"/>
</dbReference>
<keyword evidence="2" id="KW-1133">Transmembrane helix</keyword>
<feature type="transmembrane region" description="Helical" evidence="2">
    <location>
        <begin position="74"/>
        <end position="92"/>
    </location>
</feature>
<keyword evidence="2" id="KW-0812">Transmembrane</keyword>
<keyword evidence="2" id="KW-0472">Membrane</keyword>
<protein>
    <submittedName>
        <fullName evidence="3">Receptor-like protein 12</fullName>
    </submittedName>
</protein>
<feature type="region of interest" description="Disordered" evidence="1">
    <location>
        <begin position="1"/>
        <end position="28"/>
    </location>
</feature>
<evidence type="ECO:0000313" key="4">
    <source>
        <dbReference type="Proteomes" id="UP001327560"/>
    </source>
</evidence>
<evidence type="ECO:0000313" key="3">
    <source>
        <dbReference type="EMBL" id="WOL02904.1"/>
    </source>
</evidence>
<keyword evidence="3" id="KW-0675">Receptor</keyword>
<gene>
    <name evidence="3" type="ORF">Cni_G11623</name>
</gene>
<dbReference type="AlphaFoldDB" id="A0AAQ3K6Z5"/>
<evidence type="ECO:0000256" key="2">
    <source>
        <dbReference type="SAM" id="Phobius"/>
    </source>
</evidence>